<dbReference type="Pfam" id="PF00078">
    <property type="entry name" value="RVT_1"/>
    <property type="match status" value="1"/>
</dbReference>
<dbReference type="EMBL" id="QZWG01000008">
    <property type="protein sequence ID" value="RZB99863.1"/>
    <property type="molecule type" value="Genomic_DNA"/>
</dbReference>
<comment type="similarity">
    <text evidence="1">Belongs to the HisA/HisF family.</text>
</comment>
<comment type="caution">
    <text evidence="3">The sequence shown here is derived from an EMBL/GenBank/DDBJ whole genome shotgun (WGS) entry which is preliminary data.</text>
</comment>
<dbReference type="InterPro" id="IPR013785">
    <property type="entry name" value="Aldolase_TIM"/>
</dbReference>
<dbReference type="AlphaFoldDB" id="A0A445JN14"/>
<evidence type="ECO:0000313" key="4">
    <source>
        <dbReference type="Proteomes" id="UP000289340"/>
    </source>
</evidence>
<evidence type="ECO:0000313" key="3">
    <source>
        <dbReference type="EMBL" id="RZB99863.1"/>
    </source>
</evidence>
<dbReference type="Gene3D" id="3.20.20.70">
    <property type="entry name" value="Aldolase class I"/>
    <property type="match status" value="1"/>
</dbReference>
<dbReference type="PANTHER" id="PTHR46890:SF48">
    <property type="entry name" value="RNA-DIRECTED DNA POLYMERASE"/>
    <property type="match status" value="1"/>
</dbReference>
<dbReference type="CDD" id="cd01650">
    <property type="entry name" value="RT_nLTR_like"/>
    <property type="match status" value="1"/>
</dbReference>
<proteinExistence type="inferred from homology"/>
<dbReference type="GO" id="GO:0000105">
    <property type="term" value="P:L-histidine biosynthetic process"/>
    <property type="evidence" value="ECO:0007669"/>
    <property type="project" value="UniProtKB-KW"/>
</dbReference>
<gene>
    <name evidence="3" type="ORF">D0Y65_022321</name>
</gene>
<reference evidence="3 4" key="1">
    <citation type="submission" date="2018-09" db="EMBL/GenBank/DDBJ databases">
        <title>A high-quality reference genome of wild soybean provides a powerful tool to mine soybean genomes.</title>
        <authorList>
            <person name="Xie M."/>
            <person name="Chung C.Y.L."/>
            <person name="Li M.-W."/>
            <person name="Wong F.-L."/>
            <person name="Chan T.-F."/>
            <person name="Lam H.-M."/>
        </authorList>
    </citation>
    <scope>NUCLEOTIDE SEQUENCE [LARGE SCALE GENOMIC DNA]</scope>
    <source>
        <strain evidence="4">cv. W05</strain>
        <tissue evidence="3">Hypocotyl of etiolated seedlings</tissue>
    </source>
</reference>
<evidence type="ECO:0000256" key="1">
    <source>
        <dbReference type="RuleBase" id="RU003657"/>
    </source>
</evidence>
<dbReference type="SUPFAM" id="SSF56672">
    <property type="entry name" value="DNA/RNA polymerases"/>
    <property type="match status" value="1"/>
</dbReference>
<sequence length="642" mass="73708">MTRKKLQEDLWRAAHRRDNSLHGLWIDGEWVEEPARVKEEARLFFLHRFQETDHNRPHLDGIEFQSIDQHQNDMLTGRFTEEEIKVAVWGCGSEKSPSPDGINFKFIKRFWNLVKPDVLRFMEEFYVNGIFPRGCNASFIVLIPKVVNPQSLEEYRPILLIGCMYKIVAKLLANRLKKIIPFIIDERQTAFIEGRHLLHSVLIASEVVDEAKRSKKPCLVFKVDYEKAYDSWIVGCLKSASVSILVNDSPSTEFSPQRGLRQGDPLAPFLFNIVAKALNGLVREAIKRNYRGFSVGANIVEVSILQYADDTIFFGEASQENVRIPKKVEEKLVSLQRKFLWGEGPDKNKIAWIKWNIVCLPKEKGGLGLKDINTFNLALLGKWRWNLFQHDGQLWARVLKSKYGGWRGLDEALGCNKESLWWQDLKTTFQTSQQGEEFKKGIQWRLGSGDRIKFWEDEWIEGEAPLLTKYPRLFSISRQQNQVIQQMGGYKEEWEWNLSWRRSLFDNEIPMATNFLRDIERKTIQRNRRDEWVNGGREGRPIGAYELAKAVEELGAGEILLNCIDCDGQGKGFDEDLIKLISDAVSIPVIASSGAGAPQHFSEVFYKTNASAALAAGIFHREEVPIQSVKEHLLKEGVEVGI</sequence>
<dbReference type="Proteomes" id="UP000289340">
    <property type="component" value="Chromosome 8"/>
</dbReference>
<dbReference type="InterPro" id="IPR052343">
    <property type="entry name" value="Retrotransposon-Effector_Assoc"/>
</dbReference>
<keyword evidence="1" id="KW-0028">Amino-acid biosynthesis</keyword>
<organism evidence="3 4">
    <name type="scientific">Glycine soja</name>
    <name type="common">Wild soybean</name>
    <dbReference type="NCBI Taxonomy" id="3848"/>
    <lineage>
        <taxon>Eukaryota</taxon>
        <taxon>Viridiplantae</taxon>
        <taxon>Streptophyta</taxon>
        <taxon>Embryophyta</taxon>
        <taxon>Tracheophyta</taxon>
        <taxon>Spermatophyta</taxon>
        <taxon>Magnoliopsida</taxon>
        <taxon>eudicotyledons</taxon>
        <taxon>Gunneridae</taxon>
        <taxon>Pentapetalae</taxon>
        <taxon>rosids</taxon>
        <taxon>fabids</taxon>
        <taxon>Fabales</taxon>
        <taxon>Fabaceae</taxon>
        <taxon>Papilionoideae</taxon>
        <taxon>50 kb inversion clade</taxon>
        <taxon>NPAAA clade</taxon>
        <taxon>indigoferoid/millettioid clade</taxon>
        <taxon>Phaseoleae</taxon>
        <taxon>Glycine</taxon>
        <taxon>Glycine subgen. Soja</taxon>
    </lineage>
</organism>
<protein>
    <submittedName>
        <fullName evidence="3">Imidazole glycerol phosphate synthase hisHF, chloroplastic</fullName>
    </submittedName>
</protein>
<dbReference type="InterPro" id="IPR006062">
    <property type="entry name" value="His_biosynth"/>
</dbReference>
<dbReference type="PANTHER" id="PTHR46890">
    <property type="entry name" value="NON-LTR RETROLELEMENT REVERSE TRANSCRIPTASE-LIKE PROTEIN-RELATED"/>
    <property type="match status" value="1"/>
</dbReference>
<dbReference type="PROSITE" id="PS50878">
    <property type="entry name" value="RT_POL"/>
    <property type="match status" value="1"/>
</dbReference>
<dbReference type="SUPFAM" id="SSF51366">
    <property type="entry name" value="Ribulose-phoshate binding barrel"/>
    <property type="match status" value="1"/>
</dbReference>
<name>A0A445JN14_GLYSO</name>
<dbReference type="InterPro" id="IPR043502">
    <property type="entry name" value="DNA/RNA_pol_sf"/>
</dbReference>
<dbReference type="InterPro" id="IPR011060">
    <property type="entry name" value="RibuloseP-bd_barrel"/>
</dbReference>
<keyword evidence="1" id="KW-0368">Histidine biosynthesis</keyword>
<evidence type="ECO:0000259" key="2">
    <source>
        <dbReference type="PROSITE" id="PS50878"/>
    </source>
</evidence>
<accession>A0A445JN14</accession>
<feature type="domain" description="Reverse transcriptase" evidence="2">
    <location>
        <begin position="124"/>
        <end position="369"/>
    </location>
</feature>
<dbReference type="InterPro" id="IPR000477">
    <property type="entry name" value="RT_dom"/>
</dbReference>
<keyword evidence="4" id="KW-1185">Reference proteome</keyword>
<dbReference type="Pfam" id="PF00977">
    <property type="entry name" value="His_biosynth"/>
    <property type="match status" value="1"/>
</dbReference>